<feature type="compositionally biased region" description="Acidic residues" evidence="6">
    <location>
        <begin position="700"/>
        <end position="710"/>
    </location>
</feature>
<comment type="similarity">
    <text evidence="2">Belongs to the SNF5 family.</text>
</comment>
<keyword evidence="4" id="KW-0804">Transcription</keyword>
<comment type="caution">
    <text evidence="7">The sequence shown here is derived from an EMBL/GenBank/DDBJ whole genome shotgun (WGS) entry which is preliminary data.</text>
</comment>
<feature type="region of interest" description="Disordered" evidence="6">
    <location>
        <begin position="933"/>
        <end position="1037"/>
    </location>
</feature>
<evidence type="ECO:0000256" key="5">
    <source>
        <dbReference type="ARBA" id="ARBA00023242"/>
    </source>
</evidence>
<feature type="compositionally biased region" description="Basic residues" evidence="6">
    <location>
        <begin position="860"/>
        <end position="871"/>
    </location>
</feature>
<evidence type="ECO:0008006" key="9">
    <source>
        <dbReference type="Google" id="ProtNLM"/>
    </source>
</evidence>
<accession>A0A550CPW2</accession>
<feature type="region of interest" description="Disordered" evidence="6">
    <location>
        <begin position="224"/>
        <end position="376"/>
    </location>
</feature>
<dbReference type="Pfam" id="PF04855">
    <property type="entry name" value="SNF5"/>
    <property type="match status" value="1"/>
</dbReference>
<evidence type="ECO:0000256" key="4">
    <source>
        <dbReference type="ARBA" id="ARBA00023163"/>
    </source>
</evidence>
<feature type="compositionally biased region" description="Basic and acidic residues" evidence="6">
    <location>
        <begin position="847"/>
        <end position="859"/>
    </location>
</feature>
<evidence type="ECO:0000256" key="3">
    <source>
        <dbReference type="ARBA" id="ARBA00023015"/>
    </source>
</evidence>
<feature type="compositionally biased region" description="Low complexity" evidence="6">
    <location>
        <begin position="271"/>
        <end position="280"/>
    </location>
</feature>
<evidence type="ECO:0000313" key="8">
    <source>
        <dbReference type="Proteomes" id="UP000320762"/>
    </source>
</evidence>
<feature type="compositionally biased region" description="Polar residues" evidence="6">
    <location>
        <begin position="1153"/>
        <end position="1162"/>
    </location>
</feature>
<dbReference type="OrthoDB" id="515064at2759"/>
<dbReference type="PANTHER" id="PTHR10019">
    <property type="entry name" value="SNF5"/>
    <property type="match status" value="1"/>
</dbReference>
<dbReference type="GO" id="GO:0000228">
    <property type="term" value="C:nuclear chromosome"/>
    <property type="evidence" value="ECO:0007669"/>
    <property type="project" value="InterPro"/>
</dbReference>
<sequence length="1319" mass="142995">MNSFTSHTSPLQQQLSGSQTPGMNNMMGDKFNNMPNNLDSMHPAQLQRMREMMASGGGGMGMSTMGGGMGGVGGMTPAMLQQQQALMNGRGNMMNNMNLGGMGDMAGINMGGGMGGGPSAGGGMGMGAGMGMGGLGGGMNMGASSPANGMDPSMLRNLAGNPAAMNGMGMGGGGSGMSQQELTQRAMLMRQMQMQQQQQQRAKDDWPTDMGIGGAGGMGMNGGMGNGMMSNSMMPPPQSTPRPPTVRPGTSMSQHSPIAMHSPSLGGGMMPPGSAMRPPSRTMSVGSTSGDLAMNGFVKPPPTPSQQQQLPFFSHGSPPPHTPQMGQPHQLSPQLKRKLTSEPTNSPRLGMGPPFMNGHPGSARQTQSPRPLTAGGLEPKIEQLAGQISRGMSRQPSMDKPDLKVDMQSLGASQAAPGADLTSSVLPSSAAKPARPQYHLPSLPANVNLNPTVTKVSVVPLEESTSRIPLLEPSEIEDIKGWQGQDKEYEGQLRRMKLRMAEEAKEAFGQPNWWERGSRDVDVNAHRRLKRREEFQIVYTHPEVKKSRKKHKREGFRLPRRIDPKDANRPERLVPVRLEVEVEHHKLRDTFVWNLNDPVITPERFAQSVAEDYGLPSSYVSTIAKQIQEQLSDYQTHTGLDDGAEADDEAPPIVGQQGDEDATWWEGWRNRLRLESGSLRGESSTLKGRKRRRLQRAAPDEAESDVEMDVPAERPKALEEFEVDEEGLREDMRITVKLDIIVGSMKLEDQFEWDVEDSTISPEDFAEVYAQDLGLAGEFKTAIAHCIREQVFAYKKSLYLVGHTSDASGVQDEELRQAFLPSLTSGARPADQVSAFTPTLYYASDGEIERSEKEREREMNKRRKRNTRGRRGVALPDRDPIRTYRTPAIGFPELDPAVLAAAAAANAPTSRRAAAAAASLTIANMVANENGSPPFTAAQLPGSSSSAQQSSHPPPKEKKVKGPGLFTAPPFDPSVLRPRAQITAPTRSTAVDDDGSGKPRLSKEKLVQREREREKDAKEKEYMARQHPTDVDGVWHCSNCGRPDDLAGGKRKGPMGDKTQCAACGKFWHRFRRPRPVTWNTDPGHHARAIVTEKAQEEAEALAKLQAADDRSPPPPSKRKKAAQPRNVPPPPESRRADSSSPVVQKTTKRAVSPNSSTSSISDAPLAQTIKTNGTANGTGEEESPTETRPGTPPPGEKSDGPASPTRPTPAPLQTSDRNPASSHSTQSLQPPPKGAQPPEWLLAALKALQRKYPTDRFEVVLRKVSTINSPEWRIKCLDCPGKLYTPGSGETLQNYEVHLKNRQHRQRVNDRLAGAPPG</sequence>
<feature type="compositionally biased region" description="Basic and acidic residues" evidence="6">
    <location>
        <begin position="995"/>
        <end position="1030"/>
    </location>
</feature>
<feature type="compositionally biased region" description="Low complexity" evidence="6">
    <location>
        <begin position="937"/>
        <end position="951"/>
    </location>
</feature>
<feature type="compositionally biased region" description="Pro residues" evidence="6">
    <location>
        <begin position="234"/>
        <end position="246"/>
    </location>
</feature>
<feature type="region of interest" description="Disordered" evidence="6">
    <location>
        <begin position="1095"/>
        <end position="1240"/>
    </location>
</feature>
<keyword evidence="5" id="KW-0539">Nucleus</keyword>
<comment type="subcellular location">
    <subcellularLocation>
        <location evidence="1">Nucleus</location>
    </subcellularLocation>
</comment>
<feature type="compositionally biased region" description="Polar residues" evidence="6">
    <location>
        <begin position="324"/>
        <end position="333"/>
    </location>
</feature>
<dbReference type="InterPro" id="IPR006939">
    <property type="entry name" value="SNF5"/>
</dbReference>
<feature type="region of interest" description="Disordered" evidence="6">
    <location>
        <begin position="1"/>
        <end position="29"/>
    </location>
</feature>
<reference evidence="7 8" key="1">
    <citation type="journal article" date="2019" name="New Phytol.">
        <title>Comparative genomics reveals unique wood-decay strategies and fruiting body development in the Schizophyllaceae.</title>
        <authorList>
            <person name="Almasi E."/>
            <person name="Sahu N."/>
            <person name="Krizsan K."/>
            <person name="Balint B."/>
            <person name="Kovacs G.M."/>
            <person name="Kiss B."/>
            <person name="Cseklye J."/>
            <person name="Drula E."/>
            <person name="Henrissat B."/>
            <person name="Nagy I."/>
            <person name="Chovatia M."/>
            <person name="Adam C."/>
            <person name="LaButti K."/>
            <person name="Lipzen A."/>
            <person name="Riley R."/>
            <person name="Grigoriev I.V."/>
            <person name="Nagy L.G."/>
        </authorList>
    </citation>
    <scope>NUCLEOTIDE SEQUENCE [LARGE SCALE GENOMIC DNA]</scope>
    <source>
        <strain evidence="7 8">NL-1724</strain>
    </source>
</reference>
<evidence type="ECO:0000256" key="2">
    <source>
        <dbReference type="ARBA" id="ARBA00010239"/>
    </source>
</evidence>
<feature type="compositionally biased region" description="Polar residues" evidence="6">
    <location>
        <begin position="1212"/>
        <end position="1229"/>
    </location>
</feature>
<dbReference type="Proteomes" id="UP000320762">
    <property type="component" value="Unassembled WGS sequence"/>
</dbReference>
<dbReference type="GO" id="GO:0006338">
    <property type="term" value="P:chromatin remodeling"/>
    <property type="evidence" value="ECO:0007669"/>
    <property type="project" value="InterPro"/>
</dbReference>
<proteinExistence type="inferred from homology"/>
<feature type="compositionally biased region" description="Polar residues" evidence="6">
    <location>
        <begin position="1"/>
        <end position="23"/>
    </location>
</feature>
<dbReference type="STRING" id="97359.A0A550CPW2"/>
<dbReference type="EMBL" id="VDMD01000003">
    <property type="protein sequence ID" value="TRM66836.1"/>
    <property type="molecule type" value="Genomic_DNA"/>
</dbReference>
<feature type="region of interest" description="Disordered" evidence="6">
    <location>
        <begin position="847"/>
        <end position="881"/>
    </location>
</feature>
<feature type="compositionally biased region" description="Polar residues" evidence="6">
    <location>
        <begin position="281"/>
        <end position="290"/>
    </location>
</feature>
<evidence type="ECO:0000256" key="1">
    <source>
        <dbReference type="ARBA" id="ARBA00004123"/>
    </source>
</evidence>
<keyword evidence="3" id="KW-0805">Transcription regulation</keyword>
<feature type="region of interest" description="Disordered" evidence="6">
    <location>
        <begin position="683"/>
        <end position="710"/>
    </location>
</feature>
<evidence type="ECO:0000256" key="6">
    <source>
        <dbReference type="SAM" id="MobiDB-lite"/>
    </source>
</evidence>
<protein>
    <recommendedName>
        <fullName evidence="9">SNF5-domain-containing protein</fullName>
    </recommendedName>
</protein>
<organism evidence="7 8">
    <name type="scientific">Schizophyllum amplum</name>
    <dbReference type="NCBI Taxonomy" id="97359"/>
    <lineage>
        <taxon>Eukaryota</taxon>
        <taxon>Fungi</taxon>
        <taxon>Dikarya</taxon>
        <taxon>Basidiomycota</taxon>
        <taxon>Agaricomycotina</taxon>
        <taxon>Agaricomycetes</taxon>
        <taxon>Agaricomycetidae</taxon>
        <taxon>Agaricales</taxon>
        <taxon>Schizophyllaceae</taxon>
        <taxon>Schizophyllum</taxon>
    </lineage>
</organism>
<name>A0A550CPW2_9AGAR</name>
<feature type="region of interest" description="Disordered" evidence="6">
    <location>
        <begin position="637"/>
        <end position="658"/>
    </location>
</feature>
<gene>
    <name evidence="7" type="ORF">BD626DRAFT_565912</name>
</gene>
<keyword evidence="8" id="KW-1185">Reference proteome</keyword>
<evidence type="ECO:0000313" key="7">
    <source>
        <dbReference type="EMBL" id="TRM66836.1"/>
    </source>
</evidence>